<dbReference type="SUPFAM" id="SSF51735">
    <property type="entry name" value="NAD(P)-binding Rossmann-fold domains"/>
    <property type="match status" value="1"/>
</dbReference>
<dbReference type="GO" id="GO:0000166">
    <property type="term" value="F:nucleotide binding"/>
    <property type="evidence" value="ECO:0007669"/>
    <property type="project" value="InterPro"/>
</dbReference>
<protein>
    <submittedName>
        <fullName evidence="4">Gfo/Idh/MocA family oxidoreductase</fullName>
    </submittedName>
</protein>
<name>A0A9D1PC62_9FIRM</name>
<feature type="domain" description="Gfo/Idh/MocA-like oxidoreductase N-terminal" evidence="2">
    <location>
        <begin position="3"/>
        <end position="118"/>
    </location>
</feature>
<proteinExistence type="predicted"/>
<sequence>MKINFAVIGTNVITDRFLEAARQAEGFSLRGVYSRSMEKAETYAKRKGAELTFDSLEALAACPEIDAVYIASPNSLHASQSIQMLKGDKHVLCEKSIASNQREFEEMRKAALENQAVLLEAMRSVYSPGFQAVRENLHKLGKIRRVSFQYCQYSRRYDNFKKGIIENAFNPALSNGALMDIGVYCVHPLISLFGKPKKVISSSLKLSNGIDGAGTILVEYPEFQGELLYSKITDSRVPSQIQGEEGTMVIREIPDPQEITIYYRSGKTENLEIPG</sequence>
<dbReference type="InterPro" id="IPR000683">
    <property type="entry name" value="Gfo/Idh/MocA-like_OxRdtase_N"/>
</dbReference>
<dbReference type="PANTHER" id="PTHR43054:SF1">
    <property type="entry name" value="SCYLLO-INOSITOL 2-DEHYDROGENASE (NADP(+)) IOLU"/>
    <property type="match status" value="1"/>
</dbReference>
<dbReference type="Pfam" id="PF22725">
    <property type="entry name" value="GFO_IDH_MocA_C3"/>
    <property type="match status" value="1"/>
</dbReference>
<dbReference type="PANTHER" id="PTHR43054">
    <property type="match status" value="1"/>
</dbReference>
<evidence type="ECO:0000256" key="1">
    <source>
        <dbReference type="SAM" id="Coils"/>
    </source>
</evidence>
<dbReference type="EMBL" id="DXIQ01000004">
    <property type="protein sequence ID" value="HIV37523.1"/>
    <property type="molecule type" value="Genomic_DNA"/>
</dbReference>
<dbReference type="Proteomes" id="UP000886814">
    <property type="component" value="Unassembled WGS sequence"/>
</dbReference>
<dbReference type="Pfam" id="PF01408">
    <property type="entry name" value="GFO_IDH_MocA"/>
    <property type="match status" value="1"/>
</dbReference>
<reference evidence="4" key="2">
    <citation type="submission" date="2021-04" db="EMBL/GenBank/DDBJ databases">
        <authorList>
            <person name="Gilroy R."/>
        </authorList>
    </citation>
    <scope>NUCLEOTIDE SEQUENCE</scope>
    <source>
        <strain evidence="4">CHK195-9823</strain>
    </source>
</reference>
<accession>A0A9D1PC62</accession>
<dbReference type="Gene3D" id="3.40.50.720">
    <property type="entry name" value="NAD(P)-binding Rossmann-like Domain"/>
    <property type="match status" value="1"/>
</dbReference>
<dbReference type="InterPro" id="IPR036291">
    <property type="entry name" value="NAD(P)-bd_dom_sf"/>
</dbReference>
<evidence type="ECO:0000259" key="2">
    <source>
        <dbReference type="Pfam" id="PF01408"/>
    </source>
</evidence>
<organism evidence="4 5">
    <name type="scientific">Candidatus Blautia stercorigallinarum</name>
    <dbReference type="NCBI Taxonomy" id="2838501"/>
    <lineage>
        <taxon>Bacteria</taxon>
        <taxon>Bacillati</taxon>
        <taxon>Bacillota</taxon>
        <taxon>Clostridia</taxon>
        <taxon>Lachnospirales</taxon>
        <taxon>Lachnospiraceae</taxon>
        <taxon>Blautia</taxon>
    </lineage>
</organism>
<dbReference type="InterPro" id="IPR055170">
    <property type="entry name" value="GFO_IDH_MocA-like_dom"/>
</dbReference>
<dbReference type="Gene3D" id="3.30.360.10">
    <property type="entry name" value="Dihydrodipicolinate Reductase, domain 2"/>
    <property type="match status" value="1"/>
</dbReference>
<evidence type="ECO:0000313" key="5">
    <source>
        <dbReference type="Proteomes" id="UP000886814"/>
    </source>
</evidence>
<reference evidence="4" key="1">
    <citation type="journal article" date="2021" name="PeerJ">
        <title>Extensive microbial diversity within the chicken gut microbiome revealed by metagenomics and culture.</title>
        <authorList>
            <person name="Gilroy R."/>
            <person name="Ravi A."/>
            <person name="Getino M."/>
            <person name="Pursley I."/>
            <person name="Horton D.L."/>
            <person name="Alikhan N.F."/>
            <person name="Baker D."/>
            <person name="Gharbi K."/>
            <person name="Hall N."/>
            <person name="Watson M."/>
            <person name="Adriaenssens E.M."/>
            <person name="Foster-Nyarko E."/>
            <person name="Jarju S."/>
            <person name="Secka A."/>
            <person name="Antonio M."/>
            <person name="Oren A."/>
            <person name="Chaudhuri R.R."/>
            <person name="La Ragione R."/>
            <person name="Hildebrand F."/>
            <person name="Pallen M.J."/>
        </authorList>
    </citation>
    <scope>NUCLEOTIDE SEQUENCE</scope>
    <source>
        <strain evidence="4">CHK195-9823</strain>
    </source>
</reference>
<evidence type="ECO:0000313" key="4">
    <source>
        <dbReference type="EMBL" id="HIV37523.1"/>
    </source>
</evidence>
<keyword evidence="1" id="KW-0175">Coiled coil</keyword>
<feature type="coiled-coil region" evidence="1">
    <location>
        <begin position="95"/>
        <end position="122"/>
    </location>
</feature>
<feature type="non-terminal residue" evidence="4">
    <location>
        <position position="275"/>
    </location>
</feature>
<gene>
    <name evidence="4" type="ORF">H9747_00755</name>
</gene>
<feature type="domain" description="GFO/IDH/MocA-like oxidoreductase" evidence="3">
    <location>
        <begin position="139"/>
        <end position="248"/>
    </location>
</feature>
<dbReference type="SUPFAM" id="SSF55347">
    <property type="entry name" value="Glyceraldehyde-3-phosphate dehydrogenase-like, C-terminal domain"/>
    <property type="match status" value="1"/>
</dbReference>
<evidence type="ECO:0000259" key="3">
    <source>
        <dbReference type="Pfam" id="PF22725"/>
    </source>
</evidence>
<comment type="caution">
    <text evidence="4">The sequence shown here is derived from an EMBL/GenBank/DDBJ whole genome shotgun (WGS) entry which is preliminary data.</text>
</comment>
<dbReference type="AlphaFoldDB" id="A0A9D1PC62"/>